<reference evidence="3 5" key="2">
    <citation type="submission" date="2018-08" db="EMBL/GenBank/DDBJ databases">
        <authorList>
            <person name="Lorentzen P. G. S. M."/>
        </authorList>
    </citation>
    <scope>NUCLEOTIDE SEQUENCE [LARGE SCALE GENOMIC DNA]</scope>
    <source>
        <strain evidence="3 5">CRBO_1381</strain>
    </source>
</reference>
<feature type="transmembrane region" description="Helical" evidence="1">
    <location>
        <begin position="353"/>
        <end position="373"/>
    </location>
</feature>
<evidence type="ECO:0000313" key="2">
    <source>
        <dbReference type="EMBL" id="OIM21744.1"/>
    </source>
</evidence>
<evidence type="ECO:0000313" key="3">
    <source>
        <dbReference type="EMBL" id="VDB97500.1"/>
    </source>
</evidence>
<proteinExistence type="predicted"/>
<feature type="transmembrane region" description="Helical" evidence="1">
    <location>
        <begin position="162"/>
        <end position="179"/>
    </location>
</feature>
<dbReference type="Proteomes" id="UP000294726">
    <property type="component" value="Chromosome"/>
</dbReference>
<keyword evidence="1" id="KW-1133">Transmembrane helix</keyword>
<feature type="transmembrane region" description="Helical" evidence="1">
    <location>
        <begin position="131"/>
        <end position="150"/>
    </location>
</feature>
<dbReference type="GeneID" id="75065352"/>
<evidence type="ECO:0000256" key="1">
    <source>
        <dbReference type="SAM" id="Phobius"/>
    </source>
</evidence>
<dbReference type="Proteomes" id="UP000181728">
    <property type="component" value="Unassembled WGS sequence"/>
</dbReference>
<gene>
    <name evidence="2" type="ORF">ATX59_02515</name>
    <name evidence="3" type="ORF">OENI_0484</name>
</gene>
<dbReference type="RefSeq" id="WP_002817054.1">
    <property type="nucleotide sequence ID" value="NZ_CP027431.1"/>
</dbReference>
<accession>A0A6H3GW30</accession>
<sequence length="393" mass="44732">MNKNEQVNISIPKRAFDKLYLNNGGKNKLLARIDHNRIILQAKETKTEAQTQSLRWFMVPGLLAGFVALVNFFIQKTDYVKLSGANSISQITIYLAALFGFITFLIALLLLGRKQLVITSRLAKFRSITTLSIAFTLLDFSLTSYFFYFVDLAFHGVILDRYTSSALIAGFVGIASYLMMNAAQSIDFSTITTILIFTLVGGIFFSMINNKHEDWWQINFSYLGSNLSNNWWQFNLTLIFSAMIMLTLIDYIFSLIFQIPQFFNTQMKVLRLLLAATSIVFGLVGAFQNNRSIIWLHELHWWSANALVILVLILIIGLKWLLPNATREFLLTAYGFAGLLALSEILFQTVHYLSLTAFEIISFSLSFGLLILLMQNLNTLYIENAEIFTVEIK</sequence>
<feature type="transmembrane region" description="Helical" evidence="1">
    <location>
        <begin position="94"/>
        <end position="111"/>
    </location>
</feature>
<keyword evidence="1" id="KW-0472">Membrane</keyword>
<keyword evidence="1" id="KW-0812">Transmembrane</keyword>
<reference evidence="2 4" key="1">
    <citation type="journal article" date="2016" name="BMC Genomics">
        <title>Consensus pan-genome assembly of the specialised wine bacterium Oenococcus oeni.</title>
        <authorList>
            <person name="Sternes P.R."/>
            <person name="Borneman A.R."/>
        </authorList>
    </citation>
    <scope>NUCLEOTIDE SEQUENCE [LARGE SCALE GENOMIC DNA]</scope>
    <source>
        <strain evidence="2 4">AWRIB661</strain>
    </source>
</reference>
<name>A0A6H3GW30_OENOE</name>
<feature type="transmembrane region" description="Helical" evidence="1">
    <location>
        <begin position="231"/>
        <end position="257"/>
    </location>
</feature>
<feature type="transmembrane region" description="Helical" evidence="1">
    <location>
        <begin position="186"/>
        <end position="208"/>
    </location>
</feature>
<evidence type="ECO:0000313" key="5">
    <source>
        <dbReference type="Proteomes" id="UP000294726"/>
    </source>
</evidence>
<feature type="transmembrane region" description="Helical" evidence="1">
    <location>
        <begin position="299"/>
        <end position="322"/>
    </location>
</feature>
<feature type="transmembrane region" description="Helical" evidence="1">
    <location>
        <begin position="56"/>
        <end position="74"/>
    </location>
</feature>
<dbReference type="EMBL" id="MLOK01000026">
    <property type="protein sequence ID" value="OIM21744.1"/>
    <property type="molecule type" value="Genomic_DNA"/>
</dbReference>
<evidence type="ECO:0000313" key="4">
    <source>
        <dbReference type="Proteomes" id="UP000181728"/>
    </source>
</evidence>
<dbReference type="EMBL" id="LR031358">
    <property type="protein sequence ID" value="VDB97500.1"/>
    <property type="molecule type" value="Genomic_DNA"/>
</dbReference>
<dbReference type="AlphaFoldDB" id="A0A6H3GW30"/>
<organism evidence="2 4">
    <name type="scientific">Oenococcus oeni</name>
    <name type="common">Leuconostoc oenos</name>
    <dbReference type="NCBI Taxonomy" id="1247"/>
    <lineage>
        <taxon>Bacteria</taxon>
        <taxon>Bacillati</taxon>
        <taxon>Bacillota</taxon>
        <taxon>Bacilli</taxon>
        <taxon>Lactobacillales</taxon>
        <taxon>Lactobacillaceae</taxon>
        <taxon>Oenococcus</taxon>
    </lineage>
</organism>
<feature type="transmembrane region" description="Helical" evidence="1">
    <location>
        <begin position="329"/>
        <end position="347"/>
    </location>
</feature>
<feature type="transmembrane region" description="Helical" evidence="1">
    <location>
        <begin position="269"/>
        <end position="287"/>
    </location>
</feature>
<protein>
    <submittedName>
        <fullName evidence="2">ABC transporter</fullName>
    </submittedName>
</protein>